<dbReference type="SUPFAM" id="SSF53474">
    <property type="entry name" value="alpha/beta-Hydrolases"/>
    <property type="match status" value="1"/>
</dbReference>
<protein>
    <recommendedName>
        <fullName evidence="1">Dienelactone hydrolase domain-containing protein</fullName>
    </recommendedName>
</protein>
<name>A0A381T883_9ZZZZ</name>
<dbReference type="AlphaFoldDB" id="A0A381T883"/>
<dbReference type="InterPro" id="IPR029058">
    <property type="entry name" value="AB_hydrolase_fold"/>
</dbReference>
<proteinExistence type="predicted"/>
<gene>
    <name evidence="2" type="ORF">METZ01_LOCUS63761</name>
</gene>
<dbReference type="PANTHER" id="PTHR46623">
    <property type="entry name" value="CARBOXYMETHYLENEBUTENOLIDASE-RELATED"/>
    <property type="match status" value="1"/>
</dbReference>
<accession>A0A381T883</accession>
<dbReference type="PANTHER" id="PTHR46623:SF6">
    <property type="entry name" value="ALPHA_BETA-HYDROLASES SUPERFAMILY PROTEIN"/>
    <property type="match status" value="1"/>
</dbReference>
<dbReference type="InterPro" id="IPR051049">
    <property type="entry name" value="Dienelactone_hydrolase-like"/>
</dbReference>
<organism evidence="2">
    <name type="scientific">marine metagenome</name>
    <dbReference type="NCBI Taxonomy" id="408172"/>
    <lineage>
        <taxon>unclassified sequences</taxon>
        <taxon>metagenomes</taxon>
        <taxon>ecological metagenomes</taxon>
    </lineage>
</organism>
<dbReference type="GO" id="GO:0016787">
    <property type="term" value="F:hydrolase activity"/>
    <property type="evidence" value="ECO:0007669"/>
    <property type="project" value="InterPro"/>
</dbReference>
<reference evidence="2" key="1">
    <citation type="submission" date="2018-05" db="EMBL/GenBank/DDBJ databases">
        <authorList>
            <person name="Lanie J.A."/>
            <person name="Ng W.-L."/>
            <person name="Kazmierczak K.M."/>
            <person name="Andrzejewski T.M."/>
            <person name="Davidsen T.M."/>
            <person name="Wayne K.J."/>
            <person name="Tettelin H."/>
            <person name="Glass J.I."/>
            <person name="Rusch D."/>
            <person name="Podicherti R."/>
            <person name="Tsui H.-C.T."/>
            <person name="Winkler M.E."/>
        </authorList>
    </citation>
    <scope>NUCLEOTIDE SEQUENCE</scope>
</reference>
<feature type="domain" description="Dienelactone hydrolase" evidence="1">
    <location>
        <begin position="75"/>
        <end position="284"/>
    </location>
</feature>
<dbReference type="Gene3D" id="3.40.50.1820">
    <property type="entry name" value="alpha/beta hydrolase"/>
    <property type="match status" value="1"/>
</dbReference>
<dbReference type="InterPro" id="IPR002925">
    <property type="entry name" value="Dienelactn_hydro"/>
</dbReference>
<dbReference type="EMBL" id="UINC01003989">
    <property type="protein sequence ID" value="SVA10907.1"/>
    <property type="molecule type" value="Genomic_DNA"/>
</dbReference>
<evidence type="ECO:0000313" key="2">
    <source>
        <dbReference type="EMBL" id="SVA10907.1"/>
    </source>
</evidence>
<evidence type="ECO:0000259" key="1">
    <source>
        <dbReference type="Pfam" id="PF01738"/>
    </source>
</evidence>
<dbReference type="Pfam" id="PF01738">
    <property type="entry name" value="DLH"/>
    <property type="match status" value="1"/>
</dbReference>
<sequence length="287" mass="31654">MLYFTKTLTKNLITLGTHQMKKILFIFSLIFINLSVFTNAESTKGNALPAAIIGNAGPLAGKELNYFIQDEKTSGYLAIPSTAGPHPAVILIHEWNGLVNRVKETADSFSEEGYIALAVDLYSGRIGTSRDENMSLVQETLSKPEIIIDNLNSAVEFLKNHKDSNGKVGTIGWCYGGGVALSFALGGEHHDATAMFYGRLLTDPEKLSHLDHDFYGTFVENDRGIPVKDVEDFTKALRGAGIGTDIHIYDEVSHGFWLYVDRNPEINTGPAIDAWSRLKVFLENELK</sequence>